<sequence length="476" mass="53324">MWHIARRELYDNLHSLRFALTTVLLLALMLTNALVHLREHPKRVQNYRKAVANSQNELTAHAEDSLYRLAQKGPGRLWKKPSPLHFCAEGGDQFLSYHVWAGYNRWSTDTLAGFWILSYPSVTPNLRNINPTVTHVDWGFIIGYVLSLVALLFSFDSVSGERERGTLRLTLSNSVPRHTVLFGKFLGALISIAIPFTFAVLMNLLVISTSSAVHLGTDAWARLGIILCIALLYTCLFLGLGLLVSSRVQRTAVSLIILLLAWVLLVVFMPSTLASIAGGFSQPMSSDEFHERTDKLGNDAWDEYYDRLDEYYSRPEGTRGTPSKKIEIEGEFVMKDAEAQGRMHEEHFKQQIAQVKLARTTTRISPVAIVQHLLEVYAGTGFERHLQFLENVQSYARQFRVFIADTDSADPDSLHISGAPRGMSQKPVSPEAVPKFEDTLSLSKDFNAAAVDLLLLTLFVIVLLSGAYLAFVRVEV</sequence>
<name>Q24M49_9BACT</name>
<accession>Q24M49</accession>
<dbReference type="EMBL" id="AY713479">
    <property type="protein sequence ID" value="AAW84301.1"/>
    <property type="molecule type" value="Genomic_DNA"/>
</dbReference>
<keyword evidence="1" id="KW-1133">Transmembrane helix</keyword>
<dbReference type="InterPro" id="IPR021913">
    <property type="entry name" value="DUF3526"/>
</dbReference>
<evidence type="ECO:0000313" key="2">
    <source>
        <dbReference type="EMBL" id="AAW84301.1"/>
    </source>
</evidence>
<organism evidence="2">
    <name type="scientific">uncultured Poribacteria bacterium 64K2</name>
    <dbReference type="NCBI Taxonomy" id="309182"/>
    <lineage>
        <taxon>Bacteria</taxon>
        <taxon>Candidatus Poribacteria</taxon>
        <taxon>environmental samples</taxon>
    </lineage>
</organism>
<evidence type="ECO:0008006" key="3">
    <source>
        <dbReference type="Google" id="ProtNLM"/>
    </source>
</evidence>
<protein>
    <recommendedName>
        <fullName evidence="3">ABC transporter permease subunit</fullName>
    </recommendedName>
</protein>
<evidence type="ECO:0000256" key="1">
    <source>
        <dbReference type="SAM" id="Phobius"/>
    </source>
</evidence>
<feature type="transmembrane region" description="Helical" evidence="1">
    <location>
        <begin position="179"/>
        <end position="207"/>
    </location>
</feature>
<dbReference type="Pfam" id="PF12679">
    <property type="entry name" value="ABC2_membrane_2"/>
    <property type="match status" value="1"/>
</dbReference>
<dbReference type="GO" id="GO:0140359">
    <property type="term" value="F:ABC-type transporter activity"/>
    <property type="evidence" value="ECO:0007669"/>
    <property type="project" value="InterPro"/>
</dbReference>
<feature type="transmembrane region" description="Helical" evidence="1">
    <location>
        <begin position="219"/>
        <end position="243"/>
    </location>
</feature>
<keyword evidence="1" id="KW-0472">Membrane</keyword>
<dbReference type="Pfam" id="PF12040">
    <property type="entry name" value="DUF3526"/>
    <property type="match status" value="1"/>
</dbReference>
<dbReference type="PANTHER" id="PTHR43471:SF1">
    <property type="entry name" value="ABC TRANSPORTER PERMEASE PROTEIN NOSY-RELATED"/>
    <property type="match status" value="1"/>
</dbReference>
<keyword evidence="1" id="KW-0812">Transmembrane</keyword>
<dbReference type="AlphaFoldDB" id="Q24M49"/>
<feature type="transmembrane region" description="Helical" evidence="1">
    <location>
        <begin position="255"/>
        <end position="280"/>
    </location>
</feature>
<dbReference type="GO" id="GO:0005886">
    <property type="term" value="C:plasma membrane"/>
    <property type="evidence" value="ECO:0007669"/>
    <property type="project" value="UniProtKB-SubCell"/>
</dbReference>
<feature type="transmembrane region" description="Helical" evidence="1">
    <location>
        <begin position="453"/>
        <end position="472"/>
    </location>
</feature>
<proteinExistence type="predicted"/>
<feature type="transmembrane region" description="Helical" evidence="1">
    <location>
        <begin position="138"/>
        <end position="158"/>
    </location>
</feature>
<reference evidence="2" key="1">
    <citation type="journal article" date="2006" name="Environ. Microbiol.">
        <title>Analysis of the first genome fragment from the marine sponge-associated, novel candidate phylum Poribacteria by environmental genomics.</title>
        <authorList>
            <person name="Fieseler L."/>
            <person name="Quaiser A."/>
            <person name="Schleper C."/>
            <person name="Hentschel U."/>
        </authorList>
    </citation>
    <scope>NUCLEOTIDE SEQUENCE</scope>
</reference>
<dbReference type="PANTHER" id="PTHR43471">
    <property type="entry name" value="ABC TRANSPORTER PERMEASE"/>
    <property type="match status" value="1"/>
</dbReference>